<evidence type="ECO:0000313" key="4">
    <source>
        <dbReference type="Proteomes" id="UP000251995"/>
    </source>
</evidence>
<evidence type="ECO:0000259" key="2">
    <source>
        <dbReference type="Pfam" id="PF02481"/>
    </source>
</evidence>
<protein>
    <submittedName>
        <fullName evidence="3">DNA processing protein DprA</fullName>
    </submittedName>
</protein>
<feature type="domain" description="Smf/DprA SLOG" evidence="2">
    <location>
        <begin position="73"/>
        <end position="303"/>
    </location>
</feature>
<accession>A0A344UTD4</accession>
<dbReference type="InterPro" id="IPR057666">
    <property type="entry name" value="DrpA_SLOG"/>
</dbReference>
<dbReference type="Pfam" id="PF02481">
    <property type="entry name" value="DNA_processg_A"/>
    <property type="match status" value="1"/>
</dbReference>
<evidence type="ECO:0000256" key="1">
    <source>
        <dbReference type="ARBA" id="ARBA00006525"/>
    </source>
</evidence>
<dbReference type="OrthoDB" id="9785707at2"/>
<dbReference type="RefSeq" id="WP_114044524.1">
    <property type="nucleotide sequence ID" value="NZ_CP025198.1"/>
</dbReference>
<dbReference type="SUPFAM" id="SSF102405">
    <property type="entry name" value="MCP/YpsA-like"/>
    <property type="match status" value="1"/>
</dbReference>
<name>A0A344UTD4_9ACTN</name>
<dbReference type="PANTHER" id="PTHR43022:SF1">
    <property type="entry name" value="PROTEIN SMF"/>
    <property type="match status" value="1"/>
</dbReference>
<dbReference type="Gene3D" id="3.40.50.450">
    <property type="match status" value="1"/>
</dbReference>
<dbReference type="KEGG" id="acij:JS278_01357"/>
<dbReference type="Proteomes" id="UP000251995">
    <property type="component" value="Chromosome"/>
</dbReference>
<dbReference type="GO" id="GO:0009294">
    <property type="term" value="P:DNA-mediated transformation"/>
    <property type="evidence" value="ECO:0007669"/>
    <property type="project" value="InterPro"/>
</dbReference>
<organism evidence="3 4">
    <name type="scientific">Acidipropionibacterium virtanenii</name>
    <dbReference type="NCBI Taxonomy" id="2057246"/>
    <lineage>
        <taxon>Bacteria</taxon>
        <taxon>Bacillati</taxon>
        <taxon>Actinomycetota</taxon>
        <taxon>Actinomycetes</taxon>
        <taxon>Propionibacteriales</taxon>
        <taxon>Propionibacteriaceae</taxon>
        <taxon>Acidipropionibacterium</taxon>
    </lineage>
</organism>
<proteinExistence type="inferred from homology"/>
<dbReference type="EMBL" id="CP025198">
    <property type="protein sequence ID" value="AXE38532.1"/>
    <property type="molecule type" value="Genomic_DNA"/>
</dbReference>
<dbReference type="PANTHER" id="PTHR43022">
    <property type="entry name" value="PROTEIN SMF"/>
    <property type="match status" value="1"/>
</dbReference>
<dbReference type="AlphaFoldDB" id="A0A344UTD4"/>
<reference evidence="3 4" key="1">
    <citation type="submission" date="2017-12" db="EMBL/GenBank/DDBJ databases">
        <title>The whole genome sequence of the Acidipropionibacterium virtanenii sp. nov. type strain JS278.</title>
        <authorList>
            <person name="Laine P."/>
            <person name="Deptula P."/>
            <person name="Varmanen P."/>
            <person name="Auvinen P."/>
        </authorList>
    </citation>
    <scope>NUCLEOTIDE SEQUENCE [LARGE SCALE GENOMIC DNA]</scope>
    <source>
        <strain evidence="3 4">JS278</strain>
    </source>
</reference>
<evidence type="ECO:0000313" key="3">
    <source>
        <dbReference type="EMBL" id="AXE38532.1"/>
    </source>
</evidence>
<gene>
    <name evidence="3" type="primary">dprA</name>
    <name evidence="3" type="ORF">JS278_01357</name>
</gene>
<comment type="similarity">
    <text evidence="1">Belongs to the DprA/Smf family.</text>
</comment>
<sequence>MNPTPWDEERINRAALAAVHDPGSLDLDRPPEPGAAARRWEEVRSADTALGRRARALDPERLVEGWVRLGVRFIMPGDVEWPSSLSELTRCDRLDHQGLGGVPLGLWARGPLDLAESCDTAVAVVGARAATAYGQDVAVELAHDLARPGGRRGSQQTWTILSGGAYGIDIAAHRGALTAGGRTICVQAGGLDELYPRGNGAVLERIVDEGLVISEAAPGSHPTRPGFLARNRIIAALAGGTVIVEAAARSGALSTANWASDMYRQVLAVPGPVTSSRSVGPHSLIRDHRADLVRDADDVREALGPMQPELPREPVPEHRTDALNPEVLRVHEALPSRGAMGVEELSRAALVSLTDCLLALQELEDRGMARYGADGRWSVRLHG</sequence>
<keyword evidence="4" id="KW-1185">Reference proteome</keyword>
<dbReference type="InterPro" id="IPR003488">
    <property type="entry name" value="DprA"/>
</dbReference>
<dbReference type="NCBIfam" id="TIGR00732">
    <property type="entry name" value="dprA"/>
    <property type="match status" value="1"/>
</dbReference>